<dbReference type="AlphaFoldDB" id="A0A645BP21"/>
<sequence>MKDTGNLPWKKQIVKIYSPETKKSIHRIYKGAFRVTSKTEDGFPIIRMSPAAARVLISGKINSNPMDLQLSKGSRFLFYWNHFDASVRCSYKLGFVALIVSLVGLIISVISIFLALV</sequence>
<feature type="transmembrane region" description="Helical" evidence="1">
    <location>
        <begin position="93"/>
        <end position="116"/>
    </location>
</feature>
<comment type="caution">
    <text evidence="2">The sequence shown here is derived from an EMBL/GenBank/DDBJ whole genome shotgun (WGS) entry which is preliminary data.</text>
</comment>
<evidence type="ECO:0000313" key="2">
    <source>
        <dbReference type="EMBL" id="MPM64973.1"/>
    </source>
</evidence>
<organism evidence="2">
    <name type="scientific">bioreactor metagenome</name>
    <dbReference type="NCBI Taxonomy" id="1076179"/>
    <lineage>
        <taxon>unclassified sequences</taxon>
        <taxon>metagenomes</taxon>
        <taxon>ecological metagenomes</taxon>
    </lineage>
</organism>
<reference evidence="2" key="1">
    <citation type="submission" date="2019-08" db="EMBL/GenBank/DDBJ databases">
        <authorList>
            <person name="Kucharzyk K."/>
            <person name="Murdoch R.W."/>
            <person name="Higgins S."/>
            <person name="Loffler F."/>
        </authorList>
    </citation>
    <scope>NUCLEOTIDE SEQUENCE</scope>
</reference>
<accession>A0A645BP21</accession>
<dbReference type="EMBL" id="VSSQ01020258">
    <property type="protein sequence ID" value="MPM64973.1"/>
    <property type="molecule type" value="Genomic_DNA"/>
</dbReference>
<keyword evidence="1" id="KW-0812">Transmembrane</keyword>
<name>A0A645BP21_9ZZZZ</name>
<evidence type="ECO:0000256" key="1">
    <source>
        <dbReference type="SAM" id="Phobius"/>
    </source>
</evidence>
<proteinExistence type="predicted"/>
<gene>
    <name evidence="2" type="ORF">SDC9_111865</name>
</gene>
<keyword evidence="1" id="KW-0472">Membrane</keyword>
<protein>
    <submittedName>
        <fullName evidence="2">Uncharacterized protein</fullName>
    </submittedName>
</protein>
<keyword evidence="1" id="KW-1133">Transmembrane helix</keyword>